<dbReference type="InterPro" id="IPR029057">
    <property type="entry name" value="PRTase-like"/>
</dbReference>
<evidence type="ECO:0000256" key="10">
    <source>
        <dbReference type="ARBA" id="ARBA00022726"/>
    </source>
</evidence>
<evidence type="ECO:0000313" key="14">
    <source>
        <dbReference type="Proteomes" id="UP000018680"/>
    </source>
</evidence>
<dbReference type="KEGG" id="slr:L21SP2_1422"/>
<gene>
    <name evidence="11" type="primary">apt</name>
    <name evidence="13" type="ORF">L21SP2_1422</name>
</gene>
<keyword evidence="14" id="KW-1185">Reference proteome</keyword>
<proteinExistence type="inferred from homology"/>
<dbReference type="GO" id="GO:0044209">
    <property type="term" value="P:AMP salvage"/>
    <property type="evidence" value="ECO:0007669"/>
    <property type="project" value="UniProtKB-UniRule"/>
</dbReference>
<dbReference type="CDD" id="cd06223">
    <property type="entry name" value="PRTases_typeI"/>
    <property type="match status" value="1"/>
</dbReference>
<comment type="function">
    <text evidence="2 11">Catalyzes a salvage reaction resulting in the formation of AMP, that is energically less costly than de novo synthesis.</text>
</comment>
<dbReference type="HOGENOM" id="CLU_063339_3_0_12"/>
<dbReference type="FunFam" id="3.40.50.2020:FF:000021">
    <property type="entry name" value="Adenine phosphoribosyltransferase"/>
    <property type="match status" value="1"/>
</dbReference>
<evidence type="ECO:0000256" key="5">
    <source>
        <dbReference type="ARBA" id="ARBA00008391"/>
    </source>
</evidence>
<sequence>MLPDVRERDMNLKEFDESIRRVKDFPKPGINFYDITSILTNSEAFGYCLEQMNLWIDELEVDTLLAVEARGFLFAAPLAQMRKIPLVLARKKGKLPGKTWCEEYSLEYGTDVVCIQQEDIAPGSRVLLIDDLIATGGTLKATAALVKNQARSSLAGYAAVIGLPFLGYEKHLDDAPIRTLINYQGE</sequence>
<evidence type="ECO:0000313" key="13">
    <source>
        <dbReference type="EMBL" id="AHC14821.1"/>
    </source>
</evidence>
<comment type="subcellular location">
    <subcellularLocation>
        <location evidence="3 11">Cytoplasm</location>
    </subcellularLocation>
</comment>
<dbReference type="STRING" id="1307761.L21SP2_1422"/>
<evidence type="ECO:0000256" key="4">
    <source>
        <dbReference type="ARBA" id="ARBA00004659"/>
    </source>
</evidence>
<protein>
    <recommendedName>
        <fullName evidence="6 11">Adenine phosphoribosyltransferase</fullName>
        <shortName evidence="11">APRT</shortName>
        <ecNumber evidence="6 11">2.4.2.7</ecNumber>
    </recommendedName>
</protein>
<name>V5WI25_9SPIO</name>
<evidence type="ECO:0000256" key="11">
    <source>
        <dbReference type="HAMAP-Rule" id="MF_00004"/>
    </source>
</evidence>
<keyword evidence="8 11" id="KW-0328">Glycosyltransferase</keyword>
<dbReference type="SUPFAM" id="SSF53271">
    <property type="entry name" value="PRTase-like"/>
    <property type="match status" value="1"/>
</dbReference>
<keyword evidence="9 11" id="KW-0808">Transferase</keyword>
<dbReference type="InterPro" id="IPR050054">
    <property type="entry name" value="UPRTase/APRTase"/>
</dbReference>
<keyword evidence="7 11" id="KW-0963">Cytoplasm</keyword>
<reference evidence="13 14" key="1">
    <citation type="journal article" date="2015" name="Stand. Genomic Sci.">
        <title>Complete genome sequence and description of Salinispira pacifica gen. nov., sp. nov., a novel spirochaete isolated form a hypersaline microbial mat.</title>
        <authorList>
            <person name="Ben Hania W."/>
            <person name="Joseph M."/>
            <person name="Schumann P."/>
            <person name="Bunk B."/>
            <person name="Fiebig A."/>
            <person name="Sproer C."/>
            <person name="Klenk H.P."/>
            <person name="Fardeau M.L."/>
            <person name="Spring S."/>
        </authorList>
    </citation>
    <scope>NUCLEOTIDE SEQUENCE [LARGE SCALE GENOMIC DNA]</scope>
    <source>
        <strain evidence="13 14">L21-RPul-D2</strain>
    </source>
</reference>
<dbReference type="Gene3D" id="3.40.50.2020">
    <property type="match status" value="1"/>
</dbReference>
<organism evidence="13 14">
    <name type="scientific">Salinispira pacifica</name>
    <dbReference type="NCBI Taxonomy" id="1307761"/>
    <lineage>
        <taxon>Bacteria</taxon>
        <taxon>Pseudomonadati</taxon>
        <taxon>Spirochaetota</taxon>
        <taxon>Spirochaetia</taxon>
        <taxon>Spirochaetales</taxon>
        <taxon>Spirochaetaceae</taxon>
        <taxon>Salinispira</taxon>
    </lineage>
</organism>
<dbReference type="EMBL" id="CP006939">
    <property type="protein sequence ID" value="AHC14821.1"/>
    <property type="molecule type" value="Genomic_DNA"/>
</dbReference>
<evidence type="ECO:0000256" key="8">
    <source>
        <dbReference type="ARBA" id="ARBA00022676"/>
    </source>
</evidence>
<dbReference type="AlphaFoldDB" id="V5WI25"/>
<dbReference type="UniPathway" id="UPA00588">
    <property type="reaction ID" value="UER00646"/>
</dbReference>
<dbReference type="GO" id="GO:0006166">
    <property type="term" value="P:purine ribonucleoside salvage"/>
    <property type="evidence" value="ECO:0007669"/>
    <property type="project" value="UniProtKB-KW"/>
</dbReference>
<dbReference type="EC" id="2.4.2.7" evidence="6 11"/>
<comment type="subunit">
    <text evidence="11">Homodimer.</text>
</comment>
<dbReference type="PANTHER" id="PTHR32315:SF3">
    <property type="entry name" value="ADENINE PHOSPHORIBOSYLTRANSFERASE"/>
    <property type="match status" value="1"/>
</dbReference>
<evidence type="ECO:0000256" key="3">
    <source>
        <dbReference type="ARBA" id="ARBA00004496"/>
    </source>
</evidence>
<dbReference type="GO" id="GO:0003999">
    <property type="term" value="F:adenine phosphoribosyltransferase activity"/>
    <property type="evidence" value="ECO:0007669"/>
    <property type="project" value="UniProtKB-UniRule"/>
</dbReference>
<dbReference type="Pfam" id="PF00156">
    <property type="entry name" value="Pribosyltran"/>
    <property type="match status" value="1"/>
</dbReference>
<evidence type="ECO:0000256" key="1">
    <source>
        <dbReference type="ARBA" id="ARBA00000868"/>
    </source>
</evidence>
<dbReference type="InterPro" id="IPR000836">
    <property type="entry name" value="PRTase_dom"/>
</dbReference>
<comment type="catalytic activity">
    <reaction evidence="1 11">
        <text>AMP + diphosphate = 5-phospho-alpha-D-ribose 1-diphosphate + adenine</text>
        <dbReference type="Rhea" id="RHEA:16609"/>
        <dbReference type="ChEBI" id="CHEBI:16708"/>
        <dbReference type="ChEBI" id="CHEBI:33019"/>
        <dbReference type="ChEBI" id="CHEBI:58017"/>
        <dbReference type="ChEBI" id="CHEBI:456215"/>
        <dbReference type="EC" id="2.4.2.7"/>
    </reaction>
</comment>
<feature type="domain" description="Phosphoribosyltransferase" evidence="12">
    <location>
        <begin position="58"/>
        <end position="149"/>
    </location>
</feature>
<accession>V5WI25</accession>
<comment type="pathway">
    <text evidence="4 11">Purine metabolism; AMP biosynthesis via salvage pathway; AMP from adenine: step 1/1.</text>
</comment>
<evidence type="ECO:0000256" key="6">
    <source>
        <dbReference type="ARBA" id="ARBA00011893"/>
    </source>
</evidence>
<dbReference type="NCBIfam" id="NF002636">
    <property type="entry name" value="PRK02304.1-5"/>
    <property type="match status" value="1"/>
</dbReference>
<dbReference type="GO" id="GO:0005737">
    <property type="term" value="C:cytoplasm"/>
    <property type="evidence" value="ECO:0007669"/>
    <property type="project" value="UniProtKB-SubCell"/>
</dbReference>
<evidence type="ECO:0000259" key="12">
    <source>
        <dbReference type="Pfam" id="PF00156"/>
    </source>
</evidence>
<dbReference type="PATRIC" id="fig|1307761.3.peg.1415"/>
<comment type="similarity">
    <text evidence="5 11">Belongs to the purine/pyrimidine phosphoribosyltransferase family.</text>
</comment>
<evidence type="ECO:0000256" key="2">
    <source>
        <dbReference type="ARBA" id="ARBA00003968"/>
    </source>
</evidence>
<dbReference type="GO" id="GO:0002055">
    <property type="term" value="F:adenine binding"/>
    <property type="evidence" value="ECO:0007669"/>
    <property type="project" value="TreeGrafter"/>
</dbReference>
<dbReference type="HAMAP" id="MF_00004">
    <property type="entry name" value="Aden_phosphoribosyltr"/>
    <property type="match status" value="1"/>
</dbReference>
<dbReference type="GO" id="GO:0006168">
    <property type="term" value="P:adenine salvage"/>
    <property type="evidence" value="ECO:0007669"/>
    <property type="project" value="InterPro"/>
</dbReference>
<dbReference type="Proteomes" id="UP000018680">
    <property type="component" value="Chromosome"/>
</dbReference>
<dbReference type="GO" id="GO:0016208">
    <property type="term" value="F:AMP binding"/>
    <property type="evidence" value="ECO:0007669"/>
    <property type="project" value="TreeGrafter"/>
</dbReference>
<dbReference type="PANTHER" id="PTHR32315">
    <property type="entry name" value="ADENINE PHOSPHORIBOSYLTRANSFERASE"/>
    <property type="match status" value="1"/>
</dbReference>
<evidence type="ECO:0000256" key="9">
    <source>
        <dbReference type="ARBA" id="ARBA00022679"/>
    </source>
</evidence>
<evidence type="ECO:0000256" key="7">
    <source>
        <dbReference type="ARBA" id="ARBA00022490"/>
    </source>
</evidence>
<keyword evidence="10 11" id="KW-0660">Purine salvage</keyword>
<dbReference type="InterPro" id="IPR005764">
    <property type="entry name" value="Ade_phspho_trans"/>
</dbReference>
<dbReference type="eggNOG" id="COG0503">
    <property type="taxonomic scope" value="Bacteria"/>
</dbReference>